<dbReference type="AlphaFoldDB" id="A0A258FCG3"/>
<feature type="domain" description="Tetrapyrrole biosynthesis uroporphyrinogen III synthase" evidence="1">
    <location>
        <begin position="23"/>
        <end position="220"/>
    </location>
</feature>
<dbReference type="CDD" id="cd06578">
    <property type="entry name" value="HemD"/>
    <property type="match status" value="1"/>
</dbReference>
<evidence type="ECO:0000313" key="2">
    <source>
        <dbReference type="EMBL" id="OYX30171.1"/>
    </source>
</evidence>
<dbReference type="Gene3D" id="3.40.50.10090">
    <property type="match status" value="2"/>
</dbReference>
<dbReference type="InterPro" id="IPR003754">
    <property type="entry name" value="4pyrrol_synth_uPrphyn_synth"/>
</dbReference>
<protein>
    <recommendedName>
        <fullName evidence="1">Tetrapyrrole biosynthesis uroporphyrinogen III synthase domain-containing protein</fullName>
    </recommendedName>
</protein>
<evidence type="ECO:0000313" key="3">
    <source>
        <dbReference type="Proteomes" id="UP000215595"/>
    </source>
</evidence>
<dbReference type="GO" id="GO:0033014">
    <property type="term" value="P:tetrapyrrole biosynthetic process"/>
    <property type="evidence" value="ECO:0007669"/>
    <property type="project" value="InterPro"/>
</dbReference>
<evidence type="ECO:0000259" key="1">
    <source>
        <dbReference type="Pfam" id="PF02602"/>
    </source>
</evidence>
<accession>A0A258FCG3</accession>
<dbReference type="SUPFAM" id="SSF69618">
    <property type="entry name" value="HemD-like"/>
    <property type="match status" value="1"/>
</dbReference>
<proteinExistence type="predicted"/>
<gene>
    <name evidence="2" type="ORF">B7Z01_14880</name>
</gene>
<name>A0A258FCG3_9CAUL</name>
<dbReference type="GO" id="GO:0004852">
    <property type="term" value="F:uroporphyrinogen-III synthase activity"/>
    <property type="evidence" value="ECO:0007669"/>
    <property type="project" value="InterPro"/>
</dbReference>
<organism evidence="2 3">
    <name type="scientific">Brevundimonas subvibrioides</name>
    <dbReference type="NCBI Taxonomy" id="74313"/>
    <lineage>
        <taxon>Bacteria</taxon>
        <taxon>Pseudomonadati</taxon>
        <taxon>Pseudomonadota</taxon>
        <taxon>Alphaproteobacteria</taxon>
        <taxon>Caulobacterales</taxon>
        <taxon>Caulobacteraceae</taxon>
        <taxon>Brevundimonas</taxon>
    </lineage>
</organism>
<comment type="caution">
    <text evidence="2">The sequence shown here is derived from an EMBL/GenBank/DDBJ whole genome shotgun (WGS) entry which is preliminary data.</text>
</comment>
<sequence>MVDRQEKRPLTVWVTRARPGAEATAARLETAGFVPTVSPLLEVQALPAEIDLTGIDALAFTSRNAVAAFAALTPDRDRPVFVVGASTARAATEAGFAQVRSADGDLIALAGLIAGQGRGLSILHPAAARPAGDLGTLVGDAAQVRAVSVYETVETRGSPPEAWDTVLIHSPRAGHALAMTSPEVRGRVACAISPAAAAPLANMPFAEVRIAASPTEEALLAALGKPGPGV</sequence>
<dbReference type="Pfam" id="PF02602">
    <property type="entry name" value="HEM4"/>
    <property type="match status" value="1"/>
</dbReference>
<dbReference type="EMBL" id="NCEB01000049">
    <property type="protein sequence ID" value="OYX30171.1"/>
    <property type="molecule type" value="Genomic_DNA"/>
</dbReference>
<dbReference type="InterPro" id="IPR036108">
    <property type="entry name" value="4pyrrol_syn_uPrphyn_synt_sf"/>
</dbReference>
<dbReference type="Proteomes" id="UP000215595">
    <property type="component" value="Unassembled WGS sequence"/>
</dbReference>
<reference evidence="2 3" key="1">
    <citation type="submission" date="2017-03" db="EMBL/GenBank/DDBJ databases">
        <title>Lifting the veil on microbial sulfur biogeochemistry in mining wastewaters.</title>
        <authorList>
            <person name="Kantor R.S."/>
            <person name="Colenbrander Nelson T."/>
            <person name="Marshall S."/>
            <person name="Bennett D."/>
            <person name="Apte S."/>
            <person name="Camacho D."/>
            <person name="Thomas B.C."/>
            <person name="Warren L.A."/>
            <person name="Banfield J.F."/>
        </authorList>
    </citation>
    <scope>NUCLEOTIDE SEQUENCE [LARGE SCALE GENOMIC DNA]</scope>
    <source>
        <strain evidence="2">32-69-9</strain>
    </source>
</reference>